<dbReference type="Pfam" id="PF00881">
    <property type="entry name" value="Nitroreductase"/>
    <property type="match status" value="1"/>
</dbReference>
<dbReference type="Gene3D" id="3.40.109.10">
    <property type="entry name" value="NADH Oxidase"/>
    <property type="match status" value="1"/>
</dbReference>
<dbReference type="Proteomes" id="UP000255295">
    <property type="component" value="Unassembled WGS sequence"/>
</dbReference>
<evidence type="ECO:0000313" key="5">
    <source>
        <dbReference type="EMBL" id="SUV16370.1"/>
    </source>
</evidence>
<name>A0A2S0K308_LYSSH</name>
<dbReference type="GeneID" id="48277741"/>
<dbReference type="EC" id="1.-.-.-" evidence="5"/>
<evidence type="ECO:0000313" key="4">
    <source>
        <dbReference type="EMBL" id="AVK97708.1"/>
    </source>
</evidence>
<keyword evidence="2 5" id="KW-0560">Oxidoreductase</keyword>
<dbReference type="PANTHER" id="PTHR43673:SF3">
    <property type="entry name" value="NAD(P)H NITROREDUCTASE YODC-RELATED"/>
    <property type="match status" value="1"/>
</dbReference>
<dbReference type="InterPro" id="IPR029479">
    <property type="entry name" value="Nitroreductase"/>
</dbReference>
<dbReference type="EMBL" id="UFSZ01000001">
    <property type="protein sequence ID" value="SUV16370.1"/>
    <property type="molecule type" value="Genomic_DNA"/>
</dbReference>
<evidence type="ECO:0000256" key="1">
    <source>
        <dbReference type="ARBA" id="ARBA00007118"/>
    </source>
</evidence>
<proteinExistence type="inferred from homology"/>
<reference evidence="5 7" key="2">
    <citation type="submission" date="2018-06" db="EMBL/GenBank/DDBJ databases">
        <authorList>
            <consortium name="Pathogen Informatics"/>
            <person name="Doyle S."/>
        </authorList>
    </citation>
    <scope>NUCLEOTIDE SEQUENCE [LARGE SCALE GENOMIC DNA]</scope>
    <source>
        <strain evidence="5 7">NCTC10338</strain>
    </source>
</reference>
<dbReference type="CDD" id="cd02137">
    <property type="entry name" value="MhqN-like"/>
    <property type="match status" value="1"/>
</dbReference>
<accession>A0A2S0K308</accession>
<dbReference type="EMBL" id="CP019980">
    <property type="protein sequence ID" value="AVK97708.1"/>
    <property type="molecule type" value="Genomic_DNA"/>
</dbReference>
<dbReference type="RefSeq" id="WP_024361406.1">
    <property type="nucleotide sequence ID" value="NZ_BJNS01000018.1"/>
</dbReference>
<dbReference type="SUPFAM" id="SSF55469">
    <property type="entry name" value="FMN-dependent nitroreductase-like"/>
    <property type="match status" value="1"/>
</dbReference>
<protein>
    <submittedName>
        <fullName evidence="5">NAD(P)H nitroreductase</fullName>
        <ecNumber evidence="5">1.-.-.-</ecNumber>
    </submittedName>
    <submittedName>
        <fullName evidence="4">Nitroreductase family protein</fullName>
    </submittedName>
</protein>
<sequence length="210" mass="23385">MSATKTQSNLYTIMEERKSVRVYDPAFKIPQVELEAIIQEATSAPSSSNLQPWRFLVIQDEAVKTELRAIANNQEQVETSSAIIAVLGNAEMYQQVEQIYTQNVAEGHMGEAQKDLMITNTLRTYPAAPLEVRKNIATFDAGLISMQLMLIAKEKGYDTVTMGGFDKEKFAQRFELPEHIFPVVLIAIGKAAAPAYGSSRLPLKDIARFI</sequence>
<dbReference type="AlphaFoldDB" id="A0A2S0K308"/>
<dbReference type="Proteomes" id="UP000238825">
    <property type="component" value="Chromosome"/>
</dbReference>
<organism evidence="4 6">
    <name type="scientific">Lysinibacillus sphaericus</name>
    <name type="common">Bacillus sphaericus</name>
    <dbReference type="NCBI Taxonomy" id="1421"/>
    <lineage>
        <taxon>Bacteria</taxon>
        <taxon>Bacillati</taxon>
        <taxon>Bacillota</taxon>
        <taxon>Bacilli</taxon>
        <taxon>Bacillales</taxon>
        <taxon>Bacillaceae</taxon>
        <taxon>Lysinibacillus</taxon>
    </lineage>
</organism>
<evidence type="ECO:0000313" key="7">
    <source>
        <dbReference type="Proteomes" id="UP000255295"/>
    </source>
</evidence>
<evidence type="ECO:0000313" key="6">
    <source>
        <dbReference type="Proteomes" id="UP000238825"/>
    </source>
</evidence>
<gene>
    <name evidence="5" type="primary">yodC_1</name>
    <name evidence="4" type="ORF">LS41612_16215</name>
    <name evidence="5" type="ORF">NCTC10338_01449</name>
</gene>
<evidence type="ECO:0000259" key="3">
    <source>
        <dbReference type="Pfam" id="PF00881"/>
    </source>
</evidence>
<dbReference type="PANTHER" id="PTHR43673">
    <property type="entry name" value="NAD(P)H NITROREDUCTASE YDGI-RELATED"/>
    <property type="match status" value="1"/>
</dbReference>
<comment type="similarity">
    <text evidence="1">Belongs to the nitroreductase family.</text>
</comment>
<evidence type="ECO:0000256" key="2">
    <source>
        <dbReference type="ARBA" id="ARBA00023002"/>
    </source>
</evidence>
<reference evidence="4 6" key="1">
    <citation type="submission" date="2017-03" db="EMBL/GenBank/DDBJ databases">
        <title>The whole genome sequencing and assembly of Lysinibacillus sphaericus DSM 28T strain.</title>
        <authorList>
            <person name="Lee Y.-J."/>
            <person name="Yi H."/>
            <person name="Bahn Y.-S."/>
            <person name="Kim J.F."/>
            <person name="Lee D.-W."/>
        </authorList>
    </citation>
    <scope>NUCLEOTIDE SEQUENCE [LARGE SCALE GENOMIC DNA]</scope>
    <source>
        <strain evidence="4 6">DSM 28</strain>
    </source>
</reference>
<dbReference type="InterPro" id="IPR000415">
    <property type="entry name" value="Nitroreductase-like"/>
</dbReference>
<feature type="domain" description="Nitroreductase" evidence="3">
    <location>
        <begin position="15"/>
        <end position="190"/>
    </location>
</feature>
<dbReference type="GO" id="GO:0016491">
    <property type="term" value="F:oxidoreductase activity"/>
    <property type="evidence" value="ECO:0007669"/>
    <property type="project" value="UniProtKB-KW"/>
</dbReference>